<dbReference type="EMBL" id="JBHTBW010000006">
    <property type="protein sequence ID" value="MFC7439911.1"/>
    <property type="molecule type" value="Genomic_DNA"/>
</dbReference>
<name>A0ABW2RG24_9BACL</name>
<sequence>MKTVQRSPEPFFYPGGKTGILLLHGFTGTPSELRPMGQYFKDQGYTVFAPLLAGHGTSPEEMEQTTWRDWWQSVLDAYDKLRAEKLERLYVAGLSMGGCLSLALAAQRPVDGVIPMCAPIYIRDRRALLANVLSLFIRYKKRTTHRDPEIEAYLCPYDRTPIKCVAELTRLIRHVKGLLAEVKVPALIIQAGKDELILEKSADYIYENISSTDKKVSWYEKSTHIITVDRERKELFKEIEQFIRERSS</sequence>
<gene>
    <name evidence="2" type="ORF">ACFQNG_01865</name>
</gene>
<organism evidence="2 3">
    <name type="scientific">Laceyella putida</name>
    <dbReference type="NCBI Taxonomy" id="110101"/>
    <lineage>
        <taxon>Bacteria</taxon>
        <taxon>Bacillati</taxon>
        <taxon>Bacillota</taxon>
        <taxon>Bacilli</taxon>
        <taxon>Bacillales</taxon>
        <taxon>Thermoactinomycetaceae</taxon>
        <taxon>Laceyella</taxon>
    </lineage>
</organism>
<proteinExistence type="predicted"/>
<dbReference type="SUPFAM" id="SSF53474">
    <property type="entry name" value="alpha/beta-Hydrolases"/>
    <property type="match status" value="1"/>
</dbReference>
<keyword evidence="2" id="KW-0378">Hydrolase</keyword>
<feature type="domain" description="Serine aminopeptidase S33" evidence="1">
    <location>
        <begin position="20"/>
        <end position="230"/>
    </location>
</feature>
<dbReference type="PIRSF" id="PIRSF017388">
    <property type="entry name" value="Esterase_lipase"/>
    <property type="match status" value="1"/>
</dbReference>
<dbReference type="InterPro" id="IPR022742">
    <property type="entry name" value="Hydrolase_4"/>
</dbReference>
<evidence type="ECO:0000313" key="2">
    <source>
        <dbReference type="EMBL" id="MFC7439911.1"/>
    </source>
</evidence>
<evidence type="ECO:0000259" key="1">
    <source>
        <dbReference type="Pfam" id="PF12146"/>
    </source>
</evidence>
<accession>A0ABW2RG24</accession>
<dbReference type="InterPro" id="IPR051044">
    <property type="entry name" value="MAG_DAG_Lipase"/>
</dbReference>
<dbReference type="InterPro" id="IPR029058">
    <property type="entry name" value="AB_hydrolase_fold"/>
</dbReference>
<evidence type="ECO:0000313" key="3">
    <source>
        <dbReference type="Proteomes" id="UP001596500"/>
    </source>
</evidence>
<dbReference type="PANTHER" id="PTHR11614">
    <property type="entry name" value="PHOSPHOLIPASE-RELATED"/>
    <property type="match status" value="1"/>
</dbReference>
<dbReference type="RefSeq" id="WP_379863110.1">
    <property type="nucleotide sequence ID" value="NZ_JBHTBW010000006.1"/>
</dbReference>
<dbReference type="Pfam" id="PF12146">
    <property type="entry name" value="Hydrolase_4"/>
    <property type="match status" value="1"/>
</dbReference>
<dbReference type="Gene3D" id="3.40.50.1820">
    <property type="entry name" value="alpha/beta hydrolase"/>
    <property type="match status" value="1"/>
</dbReference>
<reference evidence="3" key="1">
    <citation type="journal article" date="2019" name="Int. J. Syst. Evol. Microbiol.">
        <title>The Global Catalogue of Microorganisms (GCM) 10K type strain sequencing project: providing services to taxonomists for standard genome sequencing and annotation.</title>
        <authorList>
            <consortium name="The Broad Institute Genomics Platform"/>
            <consortium name="The Broad Institute Genome Sequencing Center for Infectious Disease"/>
            <person name="Wu L."/>
            <person name="Ma J."/>
        </authorList>
    </citation>
    <scope>NUCLEOTIDE SEQUENCE [LARGE SCALE GENOMIC DNA]</scope>
    <source>
        <strain evidence="3">CGMCC 1.12942</strain>
    </source>
</reference>
<keyword evidence="3" id="KW-1185">Reference proteome</keyword>
<dbReference type="Proteomes" id="UP001596500">
    <property type="component" value="Unassembled WGS sequence"/>
</dbReference>
<dbReference type="GO" id="GO:0016787">
    <property type="term" value="F:hydrolase activity"/>
    <property type="evidence" value="ECO:0007669"/>
    <property type="project" value="UniProtKB-KW"/>
</dbReference>
<protein>
    <submittedName>
        <fullName evidence="2">Alpha/beta hydrolase</fullName>
    </submittedName>
</protein>
<comment type="caution">
    <text evidence="2">The sequence shown here is derived from an EMBL/GenBank/DDBJ whole genome shotgun (WGS) entry which is preliminary data.</text>
</comment>
<dbReference type="InterPro" id="IPR012354">
    <property type="entry name" value="Esterase_lipase"/>
</dbReference>